<protein>
    <recommendedName>
        <fullName evidence="1">BTB domain-containing protein</fullName>
    </recommendedName>
</protein>
<feature type="domain" description="BTB" evidence="1">
    <location>
        <begin position="21"/>
        <end position="92"/>
    </location>
</feature>
<reference evidence="2" key="1">
    <citation type="journal article" date="2020" name="Stud. Mycol.">
        <title>101 Dothideomycetes genomes: a test case for predicting lifestyles and emergence of pathogens.</title>
        <authorList>
            <person name="Haridas S."/>
            <person name="Albert R."/>
            <person name="Binder M."/>
            <person name="Bloem J."/>
            <person name="Labutti K."/>
            <person name="Salamov A."/>
            <person name="Andreopoulos B."/>
            <person name="Baker S."/>
            <person name="Barry K."/>
            <person name="Bills G."/>
            <person name="Bluhm B."/>
            <person name="Cannon C."/>
            <person name="Castanera R."/>
            <person name="Culley D."/>
            <person name="Daum C."/>
            <person name="Ezra D."/>
            <person name="Gonzalez J."/>
            <person name="Henrissat B."/>
            <person name="Kuo A."/>
            <person name="Liang C."/>
            <person name="Lipzen A."/>
            <person name="Lutzoni F."/>
            <person name="Magnuson J."/>
            <person name="Mondo S."/>
            <person name="Nolan M."/>
            <person name="Ohm R."/>
            <person name="Pangilinan J."/>
            <person name="Park H.-J."/>
            <person name="Ramirez L."/>
            <person name="Alfaro M."/>
            <person name="Sun H."/>
            <person name="Tritt A."/>
            <person name="Yoshinaga Y."/>
            <person name="Zwiers L.-H."/>
            <person name="Turgeon B."/>
            <person name="Goodwin S."/>
            <person name="Spatafora J."/>
            <person name="Crous P."/>
            <person name="Grigoriev I."/>
        </authorList>
    </citation>
    <scope>NUCLEOTIDE SEQUENCE</scope>
    <source>
        <strain evidence="2">CBS 627.86</strain>
    </source>
</reference>
<evidence type="ECO:0000313" key="2">
    <source>
        <dbReference type="EMBL" id="KAF2122073.1"/>
    </source>
</evidence>
<dbReference type="InterPro" id="IPR011333">
    <property type="entry name" value="SKP1/BTB/POZ_sf"/>
</dbReference>
<dbReference type="PROSITE" id="PS50097">
    <property type="entry name" value="BTB"/>
    <property type="match status" value="1"/>
</dbReference>
<organism evidence="2 3">
    <name type="scientific">Lophiotrema nucula</name>
    <dbReference type="NCBI Taxonomy" id="690887"/>
    <lineage>
        <taxon>Eukaryota</taxon>
        <taxon>Fungi</taxon>
        <taxon>Dikarya</taxon>
        <taxon>Ascomycota</taxon>
        <taxon>Pezizomycotina</taxon>
        <taxon>Dothideomycetes</taxon>
        <taxon>Pleosporomycetidae</taxon>
        <taxon>Pleosporales</taxon>
        <taxon>Lophiotremataceae</taxon>
        <taxon>Lophiotrema</taxon>
    </lineage>
</organism>
<dbReference type="CDD" id="cd18186">
    <property type="entry name" value="BTB_POZ_ZBTB_KLHL-like"/>
    <property type="match status" value="1"/>
</dbReference>
<sequence>MAPLRDIHVPKSSYTEFIHSSMVKIIVGKEEKQQSFTVYENIITSRSAFFCAALNGKWVESQDKIVKLPDEDPESAALYLQLIMTNKLGIRDISKLEMMKMFIDVESKNLVIHGMLARCRDSHPGNKFYVPGSDIVRIIYAGTASKSDVARKLLIDMYAQYGSPDWFKDANSLEKYPPEFVMDVMMRLIETRDREVGEEEKVRFCDPEKYMEKKEEPLDVEVTGENTV</sequence>
<evidence type="ECO:0000313" key="3">
    <source>
        <dbReference type="Proteomes" id="UP000799770"/>
    </source>
</evidence>
<dbReference type="PANTHER" id="PTHR47843:SF2">
    <property type="entry name" value="BTB DOMAIN-CONTAINING PROTEIN"/>
    <property type="match status" value="1"/>
</dbReference>
<dbReference type="AlphaFoldDB" id="A0A6A5ZT83"/>
<dbReference type="SUPFAM" id="SSF54695">
    <property type="entry name" value="POZ domain"/>
    <property type="match status" value="1"/>
</dbReference>
<accession>A0A6A5ZT83</accession>
<dbReference type="OrthoDB" id="1022638at2759"/>
<dbReference type="InterPro" id="IPR000210">
    <property type="entry name" value="BTB/POZ_dom"/>
</dbReference>
<gene>
    <name evidence="2" type="ORF">BDV96DRAFT_682091</name>
</gene>
<name>A0A6A5ZT83_9PLEO</name>
<dbReference type="Gene3D" id="3.30.710.10">
    <property type="entry name" value="Potassium Channel Kv1.1, Chain A"/>
    <property type="match status" value="1"/>
</dbReference>
<proteinExistence type="predicted"/>
<dbReference type="Proteomes" id="UP000799770">
    <property type="component" value="Unassembled WGS sequence"/>
</dbReference>
<dbReference type="PANTHER" id="PTHR47843">
    <property type="entry name" value="BTB DOMAIN-CONTAINING PROTEIN-RELATED"/>
    <property type="match status" value="1"/>
</dbReference>
<evidence type="ECO:0000259" key="1">
    <source>
        <dbReference type="PROSITE" id="PS50097"/>
    </source>
</evidence>
<keyword evidence="3" id="KW-1185">Reference proteome</keyword>
<dbReference type="EMBL" id="ML977311">
    <property type="protein sequence ID" value="KAF2122073.1"/>
    <property type="molecule type" value="Genomic_DNA"/>
</dbReference>